<gene>
    <name evidence="6" type="ORF">P8609_08340</name>
</gene>
<feature type="transmembrane region" description="Helical" evidence="5">
    <location>
        <begin position="12"/>
        <end position="34"/>
    </location>
</feature>
<dbReference type="SUPFAM" id="SSF161084">
    <property type="entry name" value="MAPEG domain-like"/>
    <property type="match status" value="1"/>
</dbReference>
<dbReference type="Pfam" id="PF01124">
    <property type="entry name" value="MAPEG"/>
    <property type="match status" value="1"/>
</dbReference>
<evidence type="ECO:0000256" key="1">
    <source>
        <dbReference type="ARBA" id="ARBA00004370"/>
    </source>
</evidence>
<keyword evidence="2 5" id="KW-0812">Transmembrane</keyword>
<feature type="transmembrane region" description="Helical" evidence="5">
    <location>
        <begin position="55"/>
        <end position="74"/>
    </location>
</feature>
<feature type="transmembrane region" description="Helical" evidence="5">
    <location>
        <begin position="111"/>
        <end position="132"/>
    </location>
</feature>
<dbReference type="RefSeq" id="WP_309262146.1">
    <property type="nucleotide sequence ID" value="NZ_JARUHG010000002.1"/>
</dbReference>
<protein>
    <submittedName>
        <fullName evidence="6">MAPEG family protein</fullName>
    </submittedName>
</protein>
<keyword evidence="4 5" id="KW-0472">Membrane</keyword>
<evidence type="ECO:0000256" key="5">
    <source>
        <dbReference type="SAM" id="Phobius"/>
    </source>
</evidence>
<comment type="subcellular location">
    <subcellularLocation>
        <location evidence="1">Membrane</location>
    </subcellularLocation>
</comment>
<feature type="transmembrane region" description="Helical" evidence="5">
    <location>
        <begin position="80"/>
        <end position="99"/>
    </location>
</feature>
<dbReference type="EMBL" id="JARUHG010000002">
    <property type="protein sequence ID" value="MDR0182981.1"/>
    <property type="molecule type" value="Genomic_DNA"/>
</dbReference>
<sequence length="134" mass="15113">MSHPLIFPMAAHVAWTACLYVLLTAARAPAVWGVGRRPDGRNPWAKFEPRISANLSNQFEWPLFFHIACVWLILDQDRGGLPWALAWIFIVGRVLHSLVQVLTANVRLRGIVFTVNFLAVLAMWAWVLARAIGQ</sequence>
<comment type="caution">
    <text evidence="6">The sequence shown here is derived from an EMBL/GenBank/DDBJ whole genome shotgun (WGS) entry which is preliminary data.</text>
</comment>
<dbReference type="Gene3D" id="1.20.120.550">
    <property type="entry name" value="Membrane associated eicosanoid/glutathione metabolism-like domain"/>
    <property type="match status" value="1"/>
</dbReference>
<evidence type="ECO:0000313" key="6">
    <source>
        <dbReference type="EMBL" id="MDR0182981.1"/>
    </source>
</evidence>
<proteinExistence type="predicted"/>
<dbReference type="InterPro" id="IPR023352">
    <property type="entry name" value="MAPEG-like_dom_sf"/>
</dbReference>
<keyword evidence="3 5" id="KW-1133">Transmembrane helix</keyword>
<keyword evidence="7" id="KW-1185">Reference proteome</keyword>
<dbReference type="InterPro" id="IPR001129">
    <property type="entry name" value="Membr-assoc_MAPEG"/>
</dbReference>
<accession>A0ABU1CCT9</accession>
<organism evidence="6 7">
    <name type="scientific">Lysobacter arvi</name>
    <dbReference type="NCBI Taxonomy" id="3038776"/>
    <lineage>
        <taxon>Bacteria</taxon>
        <taxon>Pseudomonadati</taxon>
        <taxon>Pseudomonadota</taxon>
        <taxon>Gammaproteobacteria</taxon>
        <taxon>Lysobacterales</taxon>
        <taxon>Lysobacteraceae</taxon>
        <taxon>Lysobacter</taxon>
    </lineage>
</organism>
<reference evidence="6 7" key="1">
    <citation type="submission" date="2023-04" db="EMBL/GenBank/DDBJ databases">
        <title>Lysobacter sp. strain UC isolated from soil sample.</title>
        <authorList>
            <person name="Choksket S."/>
            <person name="Harshvardhan F."/>
            <person name="Rana R."/>
            <person name="Patil P.B."/>
            <person name="Korpole S."/>
        </authorList>
    </citation>
    <scope>NUCLEOTIDE SEQUENCE [LARGE SCALE GENOMIC DNA]</scope>
    <source>
        <strain evidence="6 7">UC</strain>
    </source>
</reference>
<evidence type="ECO:0000256" key="2">
    <source>
        <dbReference type="ARBA" id="ARBA00022692"/>
    </source>
</evidence>
<name>A0ABU1CCT9_9GAMM</name>
<evidence type="ECO:0000313" key="7">
    <source>
        <dbReference type="Proteomes" id="UP001233535"/>
    </source>
</evidence>
<evidence type="ECO:0000256" key="4">
    <source>
        <dbReference type="ARBA" id="ARBA00023136"/>
    </source>
</evidence>
<dbReference type="Proteomes" id="UP001233535">
    <property type="component" value="Unassembled WGS sequence"/>
</dbReference>
<evidence type="ECO:0000256" key="3">
    <source>
        <dbReference type="ARBA" id="ARBA00022989"/>
    </source>
</evidence>